<keyword evidence="2 5" id="KW-0812">Transmembrane</keyword>
<protein>
    <submittedName>
        <fullName evidence="7">Ca-activated chloride channel family protein</fullName>
    </submittedName>
</protein>
<evidence type="ECO:0000256" key="2">
    <source>
        <dbReference type="ARBA" id="ARBA00022692"/>
    </source>
</evidence>
<evidence type="ECO:0000256" key="4">
    <source>
        <dbReference type="ARBA" id="ARBA00023136"/>
    </source>
</evidence>
<evidence type="ECO:0000259" key="6">
    <source>
        <dbReference type="PROSITE" id="PS50234"/>
    </source>
</evidence>
<reference evidence="7 8" key="1">
    <citation type="submission" date="2016-10" db="EMBL/GenBank/DDBJ databases">
        <authorList>
            <person name="de Groot N.N."/>
        </authorList>
    </citation>
    <scope>NUCLEOTIDE SEQUENCE [LARGE SCALE GENOMIC DNA]</scope>
    <source>
        <strain evidence="7 8">Vu-144</strain>
    </source>
</reference>
<gene>
    <name evidence="7" type="ORF">SAMN05192529_10375</name>
</gene>
<dbReference type="EMBL" id="FNQY01000003">
    <property type="protein sequence ID" value="SDZ87210.1"/>
    <property type="molecule type" value="Genomic_DNA"/>
</dbReference>
<dbReference type="Gene3D" id="3.40.50.410">
    <property type="entry name" value="von Willebrand factor, type A domain"/>
    <property type="match status" value="1"/>
</dbReference>
<dbReference type="AlphaFoldDB" id="A0A1H3WJT6"/>
<dbReference type="InterPro" id="IPR036465">
    <property type="entry name" value="vWFA_dom_sf"/>
</dbReference>
<evidence type="ECO:0000313" key="7">
    <source>
        <dbReference type="EMBL" id="SDZ87210.1"/>
    </source>
</evidence>
<dbReference type="RefSeq" id="WP_091393835.1">
    <property type="nucleotide sequence ID" value="NZ_FNQY01000003.1"/>
</dbReference>
<dbReference type="STRING" id="551991.SAMN05192529_10375"/>
<dbReference type="InterPro" id="IPR002035">
    <property type="entry name" value="VWF_A"/>
</dbReference>
<feature type="domain" description="VWFA" evidence="6">
    <location>
        <begin position="91"/>
        <end position="287"/>
    </location>
</feature>
<organism evidence="7 8">
    <name type="scientific">Arachidicoccus rhizosphaerae</name>
    <dbReference type="NCBI Taxonomy" id="551991"/>
    <lineage>
        <taxon>Bacteria</taxon>
        <taxon>Pseudomonadati</taxon>
        <taxon>Bacteroidota</taxon>
        <taxon>Chitinophagia</taxon>
        <taxon>Chitinophagales</taxon>
        <taxon>Chitinophagaceae</taxon>
        <taxon>Arachidicoccus</taxon>
    </lineage>
</organism>
<dbReference type="PROSITE" id="PS50234">
    <property type="entry name" value="VWFA"/>
    <property type="match status" value="1"/>
</dbReference>
<evidence type="ECO:0000256" key="5">
    <source>
        <dbReference type="SAM" id="Phobius"/>
    </source>
</evidence>
<evidence type="ECO:0000256" key="3">
    <source>
        <dbReference type="ARBA" id="ARBA00022989"/>
    </source>
</evidence>
<dbReference type="OrthoDB" id="6206554at2"/>
<feature type="transmembrane region" description="Helical" evidence="5">
    <location>
        <begin position="305"/>
        <end position="326"/>
    </location>
</feature>
<dbReference type="Pfam" id="PF13519">
    <property type="entry name" value="VWA_2"/>
    <property type="match status" value="1"/>
</dbReference>
<keyword evidence="8" id="KW-1185">Reference proteome</keyword>
<dbReference type="SMART" id="SM00327">
    <property type="entry name" value="VWA"/>
    <property type="match status" value="1"/>
</dbReference>
<dbReference type="InterPro" id="IPR050768">
    <property type="entry name" value="UPF0353/GerABKA_families"/>
</dbReference>
<evidence type="ECO:0000256" key="1">
    <source>
        <dbReference type="ARBA" id="ARBA00022475"/>
    </source>
</evidence>
<proteinExistence type="predicted"/>
<name>A0A1H3WJT6_9BACT</name>
<keyword evidence="3 5" id="KW-1133">Transmembrane helix</keyword>
<keyword evidence="4 5" id="KW-0472">Membrane</keyword>
<dbReference type="PANTHER" id="PTHR22550">
    <property type="entry name" value="SPORE GERMINATION PROTEIN"/>
    <property type="match status" value="1"/>
</dbReference>
<keyword evidence="1" id="KW-1003">Cell membrane</keyword>
<feature type="transmembrane region" description="Helical" evidence="5">
    <location>
        <begin position="6"/>
        <end position="27"/>
    </location>
</feature>
<dbReference type="PANTHER" id="PTHR22550:SF5">
    <property type="entry name" value="LEUCINE ZIPPER PROTEIN 4"/>
    <property type="match status" value="1"/>
</dbReference>
<feature type="transmembrane region" description="Helical" evidence="5">
    <location>
        <begin position="57"/>
        <end position="76"/>
    </location>
</feature>
<dbReference type="SUPFAM" id="SSF53300">
    <property type="entry name" value="vWA-like"/>
    <property type="match status" value="1"/>
</dbReference>
<evidence type="ECO:0000313" key="8">
    <source>
        <dbReference type="Proteomes" id="UP000199041"/>
    </source>
</evidence>
<accession>A0A1H3WJT6</accession>
<dbReference type="Proteomes" id="UP000199041">
    <property type="component" value="Unassembled WGS sequence"/>
</dbReference>
<sequence>MLSFAHPTFLWWLLGIIPLAFLFYALLKWKKSVARSLGDKKLVARLLRYYDARKFKLKFYLVFVALALVILAAAGLRSPKDDGQEKSAGIDIIVALDVSKSMLSQDIKPTRLDRAKQLIRSLTSNLGNNRIGLEVFAGQAILQMPLTSDIGAINMFLPNINTDMVPIQGTAVAQALLTAEAALHSPDKKHKAVILMTDGETHDKGTESAINKLYASGITVFTVGIGTPKGAPIFDPTTGQDKKDKDGNVVISKLNEKELKDIASKTGGSYVLLNNDQDAIDQITGRINNMEKKIIVSGTVGGRNFYQYFPIFIALALLLLIIDLFLTERKPSRI</sequence>